<evidence type="ECO:0000259" key="1">
    <source>
        <dbReference type="PROSITE" id="PS51480"/>
    </source>
</evidence>
<dbReference type="InterPro" id="IPR050270">
    <property type="entry name" value="DegV_domain_contain"/>
</dbReference>
<keyword evidence="2" id="KW-0418">Kinase</keyword>
<accession>A0ABD0BFV5</accession>
<protein>
    <submittedName>
        <fullName evidence="2">Kinase</fullName>
    </submittedName>
</protein>
<dbReference type="PROSITE" id="PS51480">
    <property type="entry name" value="DHAL"/>
    <property type="match status" value="1"/>
</dbReference>
<feature type="domain" description="DhaL" evidence="1">
    <location>
        <begin position="18"/>
        <end position="220"/>
    </location>
</feature>
<dbReference type="GO" id="GO:0016301">
    <property type="term" value="F:kinase activity"/>
    <property type="evidence" value="ECO:0007669"/>
    <property type="project" value="UniProtKB-KW"/>
</dbReference>
<dbReference type="InterPro" id="IPR033470">
    <property type="entry name" value="FakA-like_C"/>
</dbReference>
<dbReference type="Pfam" id="PF21645">
    <property type="entry name" value="FakA-like_M"/>
    <property type="match status" value="1"/>
</dbReference>
<proteinExistence type="predicted"/>
<gene>
    <name evidence="2" type="ORF">CULCOIPH005_11410</name>
</gene>
<dbReference type="AlphaFoldDB" id="A0ABD0BFV5"/>
<dbReference type="InterPro" id="IPR036117">
    <property type="entry name" value="DhaL_dom_sf"/>
</dbReference>
<dbReference type="InterPro" id="IPR004007">
    <property type="entry name" value="DhaL_dom"/>
</dbReference>
<dbReference type="SMART" id="SM01121">
    <property type="entry name" value="Dak1_2"/>
    <property type="match status" value="1"/>
</dbReference>
<dbReference type="Gene3D" id="1.25.40.340">
    <property type="match status" value="1"/>
</dbReference>
<reference evidence="2 3" key="1">
    <citation type="submission" date="2021-11" db="EMBL/GenBank/DDBJ databases">
        <title>Whole genome sequences of diphtheriae toxin producing Corynebacterium ulcerans isolates from cats in Osaka, Japan.</title>
        <authorList>
            <person name="Umeda K."/>
            <person name="Hirai Y."/>
        </authorList>
    </citation>
    <scope>NUCLEOTIDE SEQUENCE [LARGE SCALE GENOMIC DNA]</scope>
    <source>
        <strain evidence="2 3">12109B-1</strain>
    </source>
</reference>
<dbReference type="Proteomes" id="UP001205910">
    <property type="component" value="Unassembled WGS sequence"/>
</dbReference>
<comment type="caution">
    <text evidence="2">The sequence shown here is derived from an EMBL/GenBank/DDBJ whole genome shotgun (WGS) entry which is preliminary data.</text>
</comment>
<keyword evidence="2" id="KW-0808">Transferase</keyword>
<evidence type="ECO:0000313" key="2">
    <source>
        <dbReference type="EMBL" id="GJJ42952.1"/>
    </source>
</evidence>
<dbReference type="Pfam" id="PF02734">
    <property type="entry name" value="Dak2"/>
    <property type="match status" value="1"/>
</dbReference>
<dbReference type="Pfam" id="PF13684">
    <property type="entry name" value="FakA-like_C"/>
    <property type="match status" value="1"/>
</dbReference>
<dbReference type="PANTHER" id="PTHR33434">
    <property type="entry name" value="DEGV DOMAIN-CONTAINING PROTEIN DR_1986-RELATED"/>
    <property type="match status" value="1"/>
</dbReference>
<dbReference type="InterPro" id="IPR048394">
    <property type="entry name" value="FakA-like_M"/>
</dbReference>
<evidence type="ECO:0000313" key="3">
    <source>
        <dbReference type="Proteomes" id="UP001205910"/>
    </source>
</evidence>
<dbReference type="SMART" id="SM01120">
    <property type="entry name" value="Dak2"/>
    <property type="match status" value="1"/>
</dbReference>
<dbReference type="PANTHER" id="PTHR33434:SF4">
    <property type="entry name" value="PHOSPHATASE PROTEIN"/>
    <property type="match status" value="1"/>
</dbReference>
<dbReference type="EMBL" id="BQFK01000002">
    <property type="protein sequence ID" value="GJJ42952.1"/>
    <property type="molecule type" value="Genomic_DNA"/>
</dbReference>
<dbReference type="SUPFAM" id="SSF101473">
    <property type="entry name" value="DhaL-like"/>
    <property type="match status" value="1"/>
</dbReference>
<name>A0ABD0BFV5_CORUL</name>
<sequence>MAIVNFSTMPDITFLSGRSLLHWAECATDELVARRAEINSLNVFPVPDADTGSNMAHTMHAAVEAVHQLIASAGGETSHDEPQELSASDVATALASGAVRGARGNSGVVLSQVLRGIAQAANSGVINASCIQQSLLNALDFVAAAITDPVEGTVITVLRAAAFSARSCDTDNLYEVVTVAAEAARVALHNTPSQLAVLREAGVVDAGGQGLVILLDALVDAVLADPMNAAHCGQDFQGEAAGDVHHSAELSHRAHSHSFSQHGHEAFLEVMFYIEDVDLDALRGELLALGDSLVIAGIGEKAGTIHIHTFDAGRVIEQAYAMGKVSDLRIEVLPSLGETDHPTRIVLALAPEGTLAQLYNAAGALVVVRKGKQFAIVGSADLGQEPTPLTDGVAIVNELISRSHESGATEVILLPNGMLTRGEMASVERSARSFKQSITILPTGSLVRGLAALSMHDSSQALAVDTYAMTEAITGMRTAKIRPTSKAALTAAGACAKGDYAATLGSETIAVDEDIYACTQQAVRRMLDGSGERVTIIALESLGLNESEIAAMLPPNSELDLTIYLADHVDSLVEIGVE</sequence>
<organism evidence="2 3">
    <name type="scientific">Corynebacterium ulcerans</name>
    <dbReference type="NCBI Taxonomy" id="65058"/>
    <lineage>
        <taxon>Bacteria</taxon>
        <taxon>Bacillati</taxon>
        <taxon>Actinomycetota</taxon>
        <taxon>Actinomycetes</taxon>
        <taxon>Mycobacteriales</taxon>
        <taxon>Corynebacteriaceae</taxon>
        <taxon>Corynebacterium</taxon>
    </lineage>
</organism>